<keyword evidence="10" id="KW-1185">Reference proteome</keyword>
<feature type="transmembrane region" description="Helical" evidence="7">
    <location>
        <begin position="243"/>
        <end position="265"/>
    </location>
</feature>
<evidence type="ECO:0000256" key="7">
    <source>
        <dbReference type="RuleBase" id="RU363032"/>
    </source>
</evidence>
<dbReference type="InParanoid" id="A0A1Q5PWK1"/>
<keyword evidence="4 7" id="KW-0812">Transmembrane</keyword>
<evidence type="ECO:0000256" key="1">
    <source>
        <dbReference type="ARBA" id="ARBA00004651"/>
    </source>
</evidence>
<evidence type="ECO:0000256" key="2">
    <source>
        <dbReference type="ARBA" id="ARBA00022448"/>
    </source>
</evidence>
<protein>
    <submittedName>
        <fullName evidence="9">Sugar ABC transporter permease</fullName>
    </submittedName>
</protein>
<dbReference type="PROSITE" id="PS50928">
    <property type="entry name" value="ABC_TM1"/>
    <property type="match status" value="1"/>
</dbReference>
<feature type="transmembrane region" description="Helical" evidence="7">
    <location>
        <begin position="181"/>
        <end position="205"/>
    </location>
</feature>
<dbReference type="CDD" id="cd06261">
    <property type="entry name" value="TM_PBP2"/>
    <property type="match status" value="1"/>
</dbReference>
<dbReference type="EMBL" id="MQVS01000004">
    <property type="protein sequence ID" value="OKL51968.1"/>
    <property type="molecule type" value="Genomic_DNA"/>
</dbReference>
<dbReference type="SUPFAM" id="SSF161098">
    <property type="entry name" value="MetI-like"/>
    <property type="match status" value="1"/>
</dbReference>
<dbReference type="GO" id="GO:0055085">
    <property type="term" value="P:transmembrane transport"/>
    <property type="evidence" value="ECO:0007669"/>
    <property type="project" value="InterPro"/>
</dbReference>
<evidence type="ECO:0000256" key="6">
    <source>
        <dbReference type="ARBA" id="ARBA00023136"/>
    </source>
</evidence>
<evidence type="ECO:0000313" key="9">
    <source>
        <dbReference type="EMBL" id="OKL51968.1"/>
    </source>
</evidence>
<proteinExistence type="inferred from homology"/>
<feature type="transmembrane region" description="Helical" evidence="7">
    <location>
        <begin position="46"/>
        <end position="71"/>
    </location>
</feature>
<keyword evidence="2 7" id="KW-0813">Transport</keyword>
<dbReference type="AlphaFoldDB" id="A0A1Q5PWK1"/>
<feature type="transmembrane region" description="Helical" evidence="7">
    <location>
        <begin position="211"/>
        <end position="231"/>
    </location>
</feature>
<evidence type="ECO:0000256" key="5">
    <source>
        <dbReference type="ARBA" id="ARBA00022989"/>
    </source>
</evidence>
<dbReference type="OrthoDB" id="3265694at2"/>
<comment type="similarity">
    <text evidence="7">Belongs to the binding-protein-dependent transport system permease family.</text>
</comment>
<evidence type="ECO:0000256" key="3">
    <source>
        <dbReference type="ARBA" id="ARBA00022475"/>
    </source>
</evidence>
<dbReference type="Pfam" id="PF00528">
    <property type="entry name" value="BPD_transp_1"/>
    <property type="match status" value="1"/>
</dbReference>
<feature type="domain" description="ABC transmembrane type-1" evidence="8">
    <location>
        <begin position="47"/>
        <end position="262"/>
    </location>
</feature>
<dbReference type="STRING" id="52770.BSZ40_05530"/>
<feature type="transmembrane region" description="Helical" evidence="7">
    <location>
        <begin position="83"/>
        <end position="106"/>
    </location>
</feature>
<name>A0A1Q5PWK1_9ACTO</name>
<keyword evidence="5 7" id="KW-1133">Transmembrane helix</keyword>
<dbReference type="InterPro" id="IPR000515">
    <property type="entry name" value="MetI-like"/>
</dbReference>
<dbReference type="Gene3D" id="1.10.3720.10">
    <property type="entry name" value="MetI-like"/>
    <property type="match status" value="1"/>
</dbReference>
<dbReference type="FunCoup" id="A0A1Q5PWK1">
    <property type="interactions" value="1"/>
</dbReference>
<reference evidence="10" key="1">
    <citation type="submission" date="2016-12" db="EMBL/GenBank/DDBJ databases">
        <authorList>
            <person name="Meng X."/>
        </authorList>
    </citation>
    <scope>NUCLEOTIDE SEQUENCE [LARGE SCALE GENOMIC DNA]</scope>
    <source>
        <strain evidence="10">DSM 20732</strain>
    </source>
</reference>
<evidence type="ECO:0000259" key="8">
    <source>
        <dbReference type="PROSITE" id="PS50928"/>
    </source>
</evidence>
<dbReference type="GO" id="GO:0005886">
    <property type="term" value="C:plasma membrane"/>
    <property type="evidence" value="ECO:0007669"/>
    <property type="project" value="UniProtKB-SubCell"/>
</dbReference>
<evidence type="ECO:0000256" key="4">
    <source>
        <dbReference type="ARBA" id="ARBA00022692"/>
    </source>
</evidence>
<accession>A0A1Q5PWK1</accession>
<comment type="subcellular location">
    <subcellularLocation>
        <location evidence="1 7">Cell membrane</location>
        <topology evidence="1 7">Multi-pass membrane protein</topology>
    </subcellularLocation>
</comment>
<organism evidence="9 10">
    <name type="scientific">Buchananella hordeovulneris</name>
    <dbReference type="NCBI Taxonomy" id="52770"/>
    <lineage>
        <taxon>Bacteria</taxon>
        <taxon>Bacillati</taxon>
        <taxon>Actinomycetota</taxon>
        <taxon>Actinomycetes</taxon>
        <taxon>Actinomycetales</taxon>
        <taxon>Actinomycetaceae</taxon>
        <taxon>Buchananella</taxon>
    </lineage>
</organism>
<gene>
    <name evidence="9" type="ORF">BSZ40_05530</name>
</gene>
<dbReference type="Proteomes" id="UP000185612">
    <property type="component" value="Unassembled WGS sequence"/>
</dbReference>
<dbReference type="PANTHER" id="PTHR30193:SF44">
    <property type="entry name" value="LACTOSE TRANSPORT SYSTEM PERMEASE PROTEIN LACF"/>
    <property type="match status" value="1"/>
</dbReference>
<comment type="caution">
    <text evidence="9">The sequence shown here is derived from an EMBL/GenBank/DDBJ whole genome shotgun (WGS) entry which is preliminary data.</text>
</comment>
<dbReference type="InterPro" id="IPR051393">
    <property type="entry name" value="ABC_transporter_permease"/>
</dbReference>
<sequence length="271" mass="29399">MLLIALAPIGYSAWLSLTNYDGFTPGQFVGLANYRQLLTDQSLHAALWHTVVFTVIAVPLQMTLPLVLAELLARTRDRWLSSFVRSVLFIPVIASLILVGTIWQFLLSAQGGLFNDTLAALGVGPINFLGRPTLALVCVALVTVWKNIGYFLVIYYAAVLDVPQHLYEAAMVDGAGPVRRFFSITLPGVRNVTFLVLVLSTIWSFQVFDLVYAMTGGGPGGATTTIVMAIYELAFAGGYRMGYASAIAMLLLVIVVGCSALQRLAFGREDK</sequence>
<keyword evidence="6 7" id="KW-0472">Membrane</keyword>
<keyword evidence="3" id="KW-1003">Cell membrane</keyword>
<evidence type="ECO:0000313" key="10">
    <source>
        <dbReference type="Proteomes" id="UP000185612"/>
    </source>
</evidence>
<dbReference type="PANTHER" id="PTHR30193">
    <property type="entry name" value="ABC TRANSPORTER PERMEASE PROTEIN"/>
    <property type="match status" value="1"/>
</dbReference>
<dbReference type="InterPro" id="IPR035906">
    <property type="entry name" value="MetI-like_sf"/>
</dbReference>
<feature type="transmembrane region" description="Helical" evidence="7">
    <location>
        <begin position="134"/>
        <end position="160"/>
    </location>
</feature>